<dbReference type="EMBL" id="JAEKJZ010000002">
    <property type="protein sequence ID" value="MBN9671126.1"/>
    <property type="molecule type" value="Genomic_DNA"/>
</dbReference>
<protein>
    <submittedName>
        <fullName evidence="1">Uncharacterized protein</fullName>
    </submittedName>
</protein>
<dbReference type="AlphaFoldDB" id="A0A939J0I5"/>
<dbReference type="Proteomes" id="UP000664096">
    <property type="component" value="Unassembled WGS sequence"/>
</dbReference>
<evidence type="ECO:0000313" key="2">
    <source>
        <dbReference type="Proteomes" id="UP000664096"/>
    </source>
</evidence>
<proteinExistence type="predicted"/>
<organism evidence="1 2">
    <name type="scientific">Roseibium aggregatum</name>
    <dbReference type="NCBI Taxonomy" id="187304"/>
    <lineage>
        <taxon>Bacteria</taxon>
        <taxon>Pseudomonadati</taxon>
        <taxon>Pseudomonadota</taxon>
        <taxon>Alphaproteobacteria</taxon>
        <taxon>Hyphomicrobiales</taxon>
        <taxon>Stappiaceae</taxon>
        <taxon>Roseibium</taxon>
    </lineage>
</organism>
<name>A0A939J0I5_9HYPH</name>
<reference evidence="1" key="1">
    <citation type="submission" date="2020-12" db="EMBL/GenBank/DDBJ databases">
        <title>Oil enriched cultivation method for isolating marine PHA-producing bacteria.</title>
        <authorList>
            <person name="Zheng W."/>
            <person name="Yu S."/>
            <person name="Huang Y."/>
        </authorList>
    </citation>
    <scope>NUCLEOTIDE SEQUENCE</scope>
    <source>
        <strain evidence="1">SY-2-12</strain>
    </source>
</reference>
<comment type="caution">
    <text evidence="1">The sequence shown here is derived from an EMBL/GenBank/DDBJ whole genome shotgun (WGS) entry which is preliminary data.</text>
</comment>
<sequence length="100" mass="11135">MSSSDFVFQKGRPFLSASKIKKFARPVDCIGPLRLSRGAADGKREAAEGSLLLEYAMKDQYSGSKGTRVPKSVFTRAKNRYFALRHFRVKPPPRSGETVP</sequence>
<dbReference type="RefSeq" id="WP_207141561.1">
    <property type="nucleotide sequence ID" value="NZ_JAEKJZ010000002.1"/>
</dbReference>
<accession>A0A939J0I5</accession>
<gene>
    <name evidence="1" type="ORF">JF539_12345</name>
</gene>
<evidence type="ECO:0000313" key="1">
    <source>
        <dbReference type="EMBL" id="MBN9671126.1"/>
    </source>
</evidence>